<dbReference type="AlphaFoldDB" id="A0AA39SZT4"/>
<dbReference type="Pfam" id="PF03652">
    <property type="entry name" value="RuvX"/>
    <property type="match status" value="1"/>
</dbReference>
<gene>
    <name evidence="1" type="ORF">LWI29_030392</name>
</gene>
<reference evidence="1" key="1">
    <citation type="journal article" date="2022" name="Plant J.">
        <title>Strategies of tolerance reflected in two North American maple genomes.</title>
        <authorList>
            <person name="McEvoy S.L."/>
            <person name="Sezen U.U."/>
            <person name="Trouern-Trend A."/>
            <person name="McMahon S.M."/>
            <person name="Schaberg P.G."/>
            <person name="Yang J."/>
            <person name="Wegrzyn J.L."/>
            <person name="Swenson N.G."/>
        </authorList>
    </citation>
    <scope>NUCLEOTIDE SEQUENCE</scope>
    <source>
        <strain evidence="1">NS2018</strain>
    </source>
</reference>
<dbReference type="PANTHER" id="PTHR33317">
    <property type="entry name" value="POLYNUCLEOTIDYL TRANSFERASE, RIBONUCLEASE H-LIKE SUPERFAMILY PROTEIN"/>
    <property type="match status" value="1"/>
</dbReference>
<dbReference type="GO" id="GO:0000967">
    <property type="term" value="P:rRNA 5'-end processing"/>
    <property type="evidence" value="ECO:0007669"/>
    <property type="project" value="TreeGrafter"/>
</dbReference>
<dbReference type="InterPro" id="IPR005227">
    <property type="entry name" value="YqgF"/>
</dbReference>
<comment type="caution">
    <text evidence="1">The sequence shown here is derived from an EMBL/GenBank/DDBJ whole genome shotgun (WGS) entry which is preliminary data.</text>
</comment>
<evidence type="ECO:0000313" key="2">
    <source>
        <dbReference type="Proteomes" id="UP001168877"/>
    </source>
</evidence>
<dbReference type="PANTHER" id="PTHR33317:SF1">
    <property type="entry name" value="POLYNUCLEOTIDYL TRANSFERASE, RIBONUCLEASE H-LIKE SUPERFAMILY PROTEIN"/>
    <property type="match status" value="1"/>
</dbReference>
<dbReference type="InterPro" id="IPR037027">
    <property type="entry name" value="YqgF/RNaseH-like_dom_sf"/>
</dbReference>
<keyword evidence="2" id="KW-1185">Reference proteome</keyword>
<dbReference type="Gene3D" id="3.30.420.140">
    <property type="entry name" value="YqgF/RNase H-like domain"/>
    <property type="match status" value="1"/>
</dbReference>
<proteinExistence type="predicted"/>
<reference evidence="1" key="2">
    <citation type="submission" date="2023-06" db="EMBL/GenBank/DDBJ databases">
        <authorList>
            <person name="Swenson N.G."/>
            <person name="Wegrzyn J.L."/>
            <person name="Mcevoy S.L."/>
        </authorList>
    </citation>
    <scope>NUCLEOTIDE SEQUENCE</scope>
    <source>
        <strain evidence="1">NS2018</strain>
        <tissue evidence="1">Leaf</tissue>
    </source>
</reference>
<protein>
    <submittedName>
        <fullName evidence="1">Uncharacterized protein</fullName>
    </submittedName>
</protein>
<evidence type="ECO:0000313" key="1">
    <source>
        <dbReference type="EMBL" id="KAK0602106.1"/>
    </source>
</evidence>
<name>A0AA39SZT4_ACESA</name>
<dbReference type="EMBL" id="JAUESC010000003">
    <property type="protein sequence ID" value="KAK0602106.1"/>
    <property type="molecule type" value="Genomic_DNA"/>
</dbReference>
<sequence length="253" mass="29176">MEILLEGLTQSRASGVLYNPLGLLWRSSWRGYPSPGHQKCYVTLLVLIQIHLSVLSIRRRRLRSHAEEIRKMKFLKPLKLYEESFLNRKIIPAGAGYGLLGLDVNEKDVTVAFTNRSYSSSKPLESISRRESMNFIAYIIKSEMALYNLRGIVAGSSHIENGRKPKIGQTKIFIDELCKTGLFEGFKYTFWDRKLISKRMERRTTKIRFETKDSPLVMKLKEEKIERIRAGLLLQAFIEYGSLCSGDGFLMSW</sequence>
<accession>A0AA39SZT4</accession>
<organism evidence="1 2">
    <name type="scientific">Acer saccharum</name>
    <name type="common">Sugar maple</name>
    <dbReference type="NCBI Taxonomy" id="4024"/>
    <lineage>
        <taxon>Eukaryota</taxon>
        <taxon>Viridiplantae</taxon>
        <taxon>Streptophyta</taxon>
        <taxon>Embryophyta</taxon>
        <taxon>Tracheophyta</taxon>
        <taxon>Spermatophyta</taxon>
        <taxon>Magnoliopsida</taxon>
        <taxon>eudicotyledons</taxon>
        <taxon>Gunneridae</taxon>
        <taxon>Pentapetalae</taxon>
        <taxon>rosids</taxon>
        <taxon>malvids</taxon>
        <taxon>Sapindales</taxon>
        <taxon>Sapindaceae</taxon>
        <taxon>Hippocastanoideae</taxon>
        <taxon>Acereae</taxon>
        <taxon>Acer</taxon>
    </lineage>
</organism>
<dbReference type="Proteomes" id="UP001168877">
    <property type="component" value="Unassembled WGS sequence"/>
</dbReference>